<dbReference type="EMBL" id="JAINUG010000083">
    <property type="protein sequence ID" value="KAJ8399509.1"/>
    <property type="molecule type" value="Genomic_DNA"/>
</dbReference>
<sequence length="101" mass="11154">MEVATPPFRSVSRAQAQGVGGLTMDPRLWILLDSGSAWGRTPWEDTAAQRRGSNLLEQPIAFVGSLWVLSLDSPLPQTTSSPPERQPQFQSKSKGRFFRLA</sequence>
<feature type="compositionally biased region" description="Polar residues" evidence="1">
    <location>
        <begin position="75"/>
        <end position="92"/>
    </location>
</feature>
<feature type="region of interest" description="Disordered" evidence="1">
    <location>
        <begin position="74"/>
        <end position="101"/>
    </location>
</feature>
<evidence type="ECO:0000313" key="3">
    <source>
        <dbReference type="Proteomes" id="UP001221898"/>
    </source>
</evidence>
<keyword evidence="3" id="KW-1185">Reference proteome</keyword>
<protein>
    <submittedName>
        <fullName evidence="2">Uncharacterized protein</fullName>
    </submittedName>
</protein>
<evidence type="ECO:0000256" key="1">
    <source>
        <dbReference type="SAM" id="MobiDB-lite"/>
    </source>
</evidence>
<comment type="caution">
    <text evidence="2">The sequence shown here is derived from an EMBL/GenBank/DDBJ whole genome shotgun (WGS) entry which is preliminary data.</text>
</comment>
<proteinExistence type="predicted"/>
<organism evidence="2 3">
    <name type="scientific">Aldrovandia affinis</name>
    <dbReference type="NCBI Taxonomy" id="143900"/>
    <lineage>
        <taxon>Eukaryota</taxon>
        <taxon>Metazoa</taxon>
        <taxon>Chordata</taxon>
        <taxon>Craniata</taxon>
        <taxon>Vertebrata</taxon>
        <taxon>Euteleostomi</taxon>
        <taxon>Actinopterygii</taxon>
        <taxon>Neopterygii</taxon>
        <taxon>Teleostei</taxon>
        <taxon>Notacanthiformes</taxon>
        <taxon>Halosauridae</taxon>
        <taxon>Aldrovandia</taxon>
    </lineage>
</organism>
<dbReference type="AlphaFoldDB" id="A0AAD7WKM3"/>
<evidence type="ECO:0000313" key="2">
    <source>
        <dbReference type="EMBL" id="KAJ8399509.1"/>
    </source>
</evidence>
<dbReference type="Proteomes" id="UP001221898">
    <property type="component" value="Unassembled WGS sequence"/>
</dbReference>
<accession>A0AAD7WKM3</accession>
<reference evidence="2" key="1">
    <citation type="journal article" date="2023" name="Science">
        <title>Genome structures resolve the early diversification of teleost fishes.</title>
        <authorList>
            <person name="Parey E."/>
            <person name="Louis A."/>
            <person name="Montfort J."/>
            <person name="Bouchez O."/>
            <person name="Roques C."/>
            <person name="Iampietro C."/>
            <person name="Lluch J."/>
            <person name="Castinel A."/>
            <person name="Donnadieu C."/>
            <person name="Desvignes T."/>
            <person name="Floi Bucao C."/>
            <person name="Jouanno E."/>
            <person name="Wen M."/>
            <person name="Mejri S."/>
            <person name="Dirks R."/>
            <person name="Jansen H."/>
            <person name="Henkel C."/>
            <person name="Chen W.J."/>
            <person name="Zahm M."/>
            <person name="Cabau C."/>
            <person name="Klopp C."/>
            <person name="Thompson A.W."/>
            <person name="Robinson-Rechavi M."/>
            <person name="Braasch I."/>
            <person name="Lecointre G."/>
            <person name="Bobe J."/>
            <person name="Postlethwait J.H."/>
            <person name="Berthelot C."/>
            <person name="Roest Crollius H."/>
            <person name="Guiguen Y."/>
        </authorList>
    </citation>
    <scope>NUCLEOTIDE SEQUENCE</scope>
    <source>
        <strain evidence="2">NC1722</strain>
    </source>
</reference>
<name>A0AAD7WKM3_9TELE</name>
<gene>
    <name evidence="2" type="ORF">AAFF_G00412210</name>
</gene>